<dbReference type="RefSeq" id="WP_230841381.1">
    <property type="nucleotide sequence ID" value="NZ_CP063845.1"/>
</dbReference>
<feature type="region of interest" description="Disordered" evidence="1">
    <location>
        <begin position="1"/>
        <end position="31"/>
    </location>
</feature>
<dbReference type="EMBL" id="CP063845">
    <property type="protein sequence ID" value="UFP97109.1"/>
    <property type="molecule type" value="Genomic_DNA"/>
</dbReference>
<gene>
    <name evidence="2" type="ORF">ISF26_21665</name>
</gene>
<organism evidence="2 3">
    <name type="scientific">Gloeobacter morelensis MG652769</name>
    <dbReference type="NCBI Taxonomy" id="2781736"/>
    <lineage>
        <taxon>Bacteria</taxon>
        <taxon>Bacillati</taxon>
        <taxon>Cyanobacteriota</taxon>
        <taxon>Cyanophyceae</taxon>
        <taxon>Gloeobacterales</taxon>
        <taxon>Gloeobacteraceae</taxon>
        <taxon>Gloeobacter</taxon>
        <taxon>Gloeobacter morelensis</taxon>
    </lineage>
</organism>
<evidence type="ECO:0000256" key="1">
    <source>
        <dbReference type="SAM" id="MobiDB-lite"/>
    </source>
</evidence>
<sequence>MVKSERFGPLGQSRRDGVSDPNESYANFNHDDQTLLEKTGNVDQKVVYKEVHPKYFHWTLPDGRKIALHHVHDAGKISNLIRAARCDENGNRLWW</sequence>
<dbReference type="Proteomes" id="UP001054846">
    <property type="component" value="Chromosome"/>
</dbReference>
<proteinExistence type="predicted"/>
<protein>
    <recommendedName>
        <fullName evidence="4">HNH endonuclease</fullName>
    </recommendedName>
</protein>
<name>A0ABY3PUA6_9CYAN</name>
<evidence type="ECO:0000313" key="2">
    <source>
        <dbReference type="EMBL" id="UFP97109.1"/>
    </source>
</evidence>
<keyword evidence="3" id="KW-1185">Reference proteome</keyword>
<reference evidence="2 3" key="1">
    <citation type="journal article" date="2021" name="Genome Biol. Evol.">
        <title>Complete Genome Sequencing of a Novel Gloeobacter Species from a Waterfall Cave in Mexico.</title>
        <authorList>
            <person name="Saw J.H."/>
            <person name="Cardona T."/>
            <person name="Montejano G."/>
        </authorList>
    </citation>
    <scope>NUCLEOTIDE SEQUENCE [LARGE SCALE GENOMIC DNA]</scope>
    <source>
        <strain evidence="2">MG652769</strain>
    </source>
</reference>
<accession>A0ABY3PUA6</accession>
<evidence type="ECO:0008006" key="4">
    <source>
        <dbReference type="Google" id="ProtNLM"/>
    </source>
</evidence>
<evidence type="ECO:0000313" key="3">
    <source>
        <dbReference type="Proteomes" id="UP001054846"/>
    </source>
</evidence>